<protein>
    <submittedName>
        <fullName evidence="1">Uncharacterized protein</fullName>
    </submittedName>
</protein>
<dbReference type="RefSeq" id="WP_093261378.1">
    <property type="nucleotide sequence ID" value="NZ_FNKK01000002.1"/>
</dbReference>
<dbReference type="OrthoDB" id="4311273at2"/>
<accession>A0A1H1HDX3</accession>
<evidence type="ECO:0000313" key="1">
    <source>
        <dbReference type="EMBL" id="SDR23256.1"/>
    </source>
</evidence>
<organism evidence="1 2">
    <name type="scientific">Thermostaphylospora chromogena</name>
    <dbReference type="NCBI Taxonomy" id="35622"/>
    <lineage>
        <taxon>Bacteria</taxon>
        <taxon>Bacillati</taxon>
        <taxon>Actinomycetota</taxon>
        <taxon>Actinomycetes</taxon>
        <taxon>Streptosporangiales</taxon>
        <taxon>Thermomonosporaceae</taxon>
        <taxon>Thermostaphylospora</taxon>
    </lineage>
</organism>
<dbReference type="AlphaFoldDB" id="A0A1H1HDX3"/>
<reference evidence="1 2" key="1">
    <citation type="submission" date="2016-10" db="EMBL/GenBank/DDBJ databases">
        <authorList>
            <person name="de Groot N.N."/>
        </authorList>
    </citation>
    <scope>NUCLEOTIDE SEQUENCE [LARGE SCALE GENOMIC DNA]</scope>
    <source>
        <strain evidence="1 2">DSM 43794</strain>
    </source>
</reference>
<dbReference type="Proteomes" id="UP000217103">
    <property type="component" value="Unassembled WGS sequence"/>
</dbReference>
<proteinExistence type="predicted"/>
<dbReference type="STRING" id="35622.SAMN04489764_4294"/>
<sequence>MDIDPWLYQSLVDPDAEAADAADPGRTADAAGSDRTALLDLPPATPPGEGAAMLEELFATHGELQRVRLSVGGTVVGVCTREFLRELGAETYRGVGDGDGATLPGESARYRLLTYGCAVCPHLTYRVHIDERDTPRCPDGHGELTLRR</sequence>
<dbReference type="EMBL" id="FNKK01000002">
    <property type="protein sequence ID" value="SDR23256.1"/>
    <property type="molecule type" value="Genomic_DNA"/>
</dbReference>
<name>A0A1H1HDX3_9ACTN</name>
<evidence type="ECO:0000313" key="2">
    <source>
        <dbReference type="Proteomes" id="UP000217103"/>
    </source>
</evidence>
<gene>
    <name evidence="1" type="ORF">SAMN04489764_4294</name>
</gene>
<keyword evidence="2" id="KW-1185">Reference proteome</keyword>